<reference evidence="2" key="1">
    <citation type="submission" date="2017-07" db="EMBL/GenBank/DDBJ databases">
        <title>Taro Niue Genome Assembly and Annotation.</title>
        <authorList>
            <person name="Atibalentja N."/>
            <person name="Keating K."/>
            <person name="Fields C.J."/>
        </authorList>
    </citation>
    <scope>NUCLEOTIDE SEQUENCE</scope>
    <source>
        <strain evidence="2">Niue_2</strain>
        <tissue evidence="2">Leaf</tissue>
    </source>
</reference>
<gene>
    <name evidence="2" type="ORF">Taro_013049</name>
</gene>
<feature type="region of interest" description="Disordered" evidence="1">
    <location>
        <begin position="16"/>
        <end position="42"/>
    </location>
</feature>
<evidence type="ECO:0000313" key="3">
    <source>
        <dbReference type="Proteomes" id="UP000652761"/>
    </source>
</evidence>
<comment type="caution">
    <text evidence="2">The sequence shown here is derived from an EMBL/GenBank/DDBJ whole genome shotgun (WGS) entry which is preliminary data.</text>
</comment>
<proteinExistence type="predicted"/>
<organism evidence="2 3">
    <name type="scientific">Colocasia esculenta</name>
    <name type="common">Wild taro</name>
    <name type="synonym">Arum esculentum</name>
    <dbReference type="NCBI Taxonomy" id="4460"/>
    <lineage>
        <taxon>Eukaryota</taxon>
        <taxon>Viridiplantae</taxon>
        <taxon>Streptophyta</taxon>
        <taxon>Embryophyta</taxon>
        <taxon>Tracheophyta</taxon>
        <taxon>Spermatophyta</taxon>
        <taxon>Magnoliopsida</taxon>
        <taxon>Liliopsida</taxon>
        <taxon>Araceae</taxon>
        <taxon>Aroideae</taxon>
        <taxon>Colocasieae</taxon>
        <taxon>Colocasia</taxon>
    </lineage>
</organism>
<accession>A0A843UET8</accession>
<dbReference type="EMBL" id="NMUH01000516">
    <property type="protein sequence ID" value="MQL80596.1"/>
    <property type="molecule type" value="Genomic_DNA"/>
</dbReference>
<name>A0A843UET8_COLES</name>
<dbReference type="AlphaFoldDB" id="A0A843UET8"/>
<evidence type="ECO:0000313" key="2">
    <source>
        <dbReference type="EMBL" id="MQL80596.1"/>
    </source>
</evidence>
<sequence length="82" mass="9073">MRLVAFRDFSAFGHAKKDPPGRRTNGNDVMIGESQLDDDEPMWSINDTTSDLTYGSEMGVYRLPLLDACFAREWSGSGAKVA</sequence>
<dbReference type="Proteomes" id="UP000652761">
    <property type="component" value="Unassembled WGS sequence"/>
</dbReference>
<keyword evidence="3" id="KW-1185">Reference proteome</keyword>
<evidence type="ECO:0000256" key="1">
    <source>
        <dbReference type="SAM" id="MobiDB-lite"/>
    </source>
</evidence>
<protein>
    <submittedName>
        <fullName evidence="2">Uncharacterized protein</fullName>
    </submittedName>
</protein>